<dbReference type="GO" id="GO:0000785">
    <property type="term" value="C:chromatin"/>
    <property type="evidence" value="ECO:0007669"/>
    <property type="project" value="TreeGrafter"/>
</dbReference>
<dbReference type="InterPro" id="IPR028005">
    <property type="entry name" value="AcTrfase_ESCO_Znf_dom"/>
</dbReference>
<feature type="compositionally biased region" description="Polar residues" evidence="2">
    <location>
        <begin position="66"/>
        <end position="86"/>
    </location>
</feature>
<evidence type="ECO:0000313" key="4">
    <source>
        <dbReference type="Proteomes" id="UP000887565"/>
    </source>
</evidence>
<feature type="domain" description="N-acetyltransferase ESCO zinc-finger" evidence="3">
    <location>
        <begin position="100"/>
        <end position="138"/>
    </location>
</feature>
<keyword evidence="4" id="KW-1185">Reference proteome</keyword>
<evidence type="ECO:0000256" key="2">
    <source>
        <dbReference type="SAM" id="MobiDB-lite"/>
    </source>
</evidence>
<reference evidence="5" key="1">
    <citation type="submission" date="2022-11" db="UniProtKB">
        <authorList>
            <consortium name="WormBaseParasite"/>
        </authorList>
    </citation>
    <scope>IDENTIFICATION</scope>
</reference>
<evidence type="ECO:0000259" key="3">
    <source>
        <dbReference type="Pfam" id="PF13878"/>
    </source>
</evidence>
<dbReference type="PANTHER" id="PTHR45884">
    <property type="entry name" value="N-ACETYLTRANSFERASE ECO"/>
    <property type="match status" value="1"/>
</dbReference>
<feature type="coiled-coil region" evidence="1">
    <location>
        <begin position="6"/>
        <end position="33"/>
    </location>
</feature>
<dbReference type="AlphaFoldDB" id="A0A915K129"/>
<dbReference type="GO" id="GO:0005634">
    <property type="term" value="C:nucleus"/>
    <property type="evidence" value="ECO:0007669"/>
    <property type="project" value="TreeGrafter"/>
</dbReference>
<accession>A0A915K129</accession>
<keyword evidence="1" id="KW-0175">Coiled coil</keyword>
<feature type="region of interest" description="Disordered" evidence="2">
    <location>
        <begin position="66"/>
        <end position="95"/>
    </location>
</feature>
<dbReference type="PANTHER" id="PTHR45884:SF2">
    <property type="entry name" value="N-ACETYLTRANSFERASE ECO"/>
    <property type="match status" value="1"/>
</dbReference>
<dbReference type="WBParaSite" id="nRc.2.0.1.t32502-RA">
    <property type="protein sequence ID" value="nRc.2.0.1.t32502-RA"/>
    <property type="gene ID" value="nRc.2.0.1.g32502"/>
</dbReference>
<sequence length="187" mass="22083">KQNPKYITEKTKKNSARIELKELEDKRRKFNEVAKAKKFLFNLIMATQKTLFCFVNSKMSQSAELSNTSTNTLPYLPKTSTSNNVRQRSKRSKLDDDENQLILDAGQKKFGPQYCSVCDMIYDPTFRPDVRAHDHHHKFFLKKMLSDDEDMNQRSHKRDLKRENRKLVKTDQKTLMDFMILKTNQNS</sequence>
<dbReference type="Proteomes" id="UP000887565">
    <property type="component" value="Unplaced"/>
</dbReference>
<dbReference type="GO" id="GO:0061733">
    <property type="term" value="F:protein-lysine-acetyltransferase activity"/>
    <property type="evidence" value="ECO:0007669"/>
    <property type="project" value="TreeGrafter"/>
</dbReference>
<dbReference type="Pfam" id="PF13878">
    <property type="entry name" value="zf-C2H2_3"/>
    <property type="match status" value="1"/>
</dbReference>
<evidence type="ECO:0000256" key="1">
    <source>
        <dbReference type="SAM" id="Coils"/>
    </source>
</evidence>
<dbReference type="GO" id="GO:0007064">
    <property type="term" value="P:mitotic sister chromatid cohesion"/>
    <property type="evidence" value="ECO:0007669"/>
    <property type="project" value="TreeGrafter"/>
</dbReference>
<organism evidence="4 5">
    <name type="scientific">Romanomermis culicivorax</name>
    <name type="common">Nematode worm</name>
    <dbReference type="NCBI Taxonomy" id="13658"/>
    <lineage>
        <taxon>Eukaryota</taxon>
        <taxon>Metazoa</taxon>
        <taxon>Ecdysozoa</taxon>
        <taxon>Nematoda</taxon>
        <taxon>Enoplea</taxon>
        <taxon>Dorylaimia</taxon>
        <taxon>Mermithida</taxon>
        <taxon>Mermithoidea</taxon>
        <taxon>Mermithidae</taxon>
        <taxon>Romanomermis</taxon>
    </lineage>
</organism>
<proteinExistence type="predicted"/>
<protein>
    <submittedName>
        <fullName evidence="5">N-acetyltransferase ESCO zinc-finger domain-containing protein</fullName>
    </submittedName>
</protein>
<evidence type="ECO:0000313" key="5">
    <source>
        <dbReference type="WBParaSite" id="nRc.2.0.1.t32502-RA"/>
    </source>
</evidence>
<name>A0A915K129_ROMCU</name>